<evidence type="ECO:0000256" key="6">
    <source>
        <dbReference type="RuleBase" id="RU367161"/>
    </source>
</evidence>
<dbReference type="CDD" id="cd21693">
    <property type="entry name" value="GINS_B_Psf3"/>
    <property type="match status" value="1"/>
</dbReference>
<dbReference type="Gene3D" id="1.20.58.2050">
    <property type="match status" value="1"/>
</dbReference>
<evidence type="ECO:0000259" key="7">
    <source>
        <dbReference type="Pfam" id="PF05916"/>
    </source>
</evidence>
<evidence type="ECO:0000313" key="10">
    <source>
        <dbReference type="Proteomes" id="UP001516400"/>
    </source>
</evidence>
<evidence type="ECO:0000256" key="2">
    <source>
        <dbReference type="ARBA" id="ARBA00006343"/>
    </source>
</evidence>
<comment type="subcellular location">
    <subcellularLocation>
        <location evidence="1 6">Nucleus</location>
    </subcellularLocation>
</comment>
<dbReference type="EMBL" id="JABFTP020000185">
    <property type="protein sequence ID" value="KAL3286852.1"/>
    <property type="molecule type" value="Genomic_DNA"/>
</dbReference>
<comment type="similarity">
    <text evidence="2 6">Belongs to the GINS3/PSF3 family.</text>
</comment>
<dbReference type="GO" id="GO:0000811">
    <property type="term" value="C:GINS complex"/>
    <property type="evidence" value="ECO:0007669"/>
    <property type="project" value="UniProtKB-UniRule"/>
</dbReference>
<dbReference type="Proteomes" id="UP001516400">
    <property type="component" value="Unassembled WGS sequence"/>
</dbReference>
<dbReference type="GO" id="GO:0006260">
    <property type="term" value="P:DNA replication"/>
    <property type="evidence" value="ECO:0007669"/>
    <property type="project" value="UniProtKB-UniRule"/>
</dbReference>
<evidence type="ECO:0000259" key="8">
    <source>
        <dbReference type="Pfam" id="PF22466"/>
    </source>
</evidence>
<gene>
    <name evidence="9" type="ORF">HHI36_001340</name>
</gene>
<dbReference type="Pfam" id="PF22466">
    <property type="entry name" value="PSF3_N"/>
    <property type="match status" value="1"/>
</dbReference>
<evidence type="ECO:0000256" key="1">
    <source>
        <dbReference type="ARBA" id="ARBA00004123"/>
    </source>
</evidence>
<dbReference type="InterPro" id="IPR038437">
    <property type="entry name" value="GINS_Psf3_sf"/>
</dbReference>
<organism evidence="9 10">
    <name type="scientific">Cryptolaemus montrouzieri</name>
    <dbReference type="NCBI Taxonomy" id="559131"/>
    <lineage>
        <taxon>Eukaryota</taxon>
        <taxon>Metazoa</taxon>
        <taxon>Ecdysozoa</taxon>
        <taxon>Arthropoda</taxon>
        <taxon>Hexapoda</taxon>
        <taxon>Insecta</taxon>
        <taxon>Pterygota</taxon>
        <taxon>Neoptera</taxon>
        <taxon>Endopterygota</taxon>
        <taxon>Coleoptera</taxon>
        <taxon>Polyphaga</taxon>
        <taxon>Cucujiformia</taxon>
        <taxon>Coccinelloidea</taxon>
        <taxon>Coccinellidae</taxon>
        <taxon>Scymninae</taxon>
        <taxon>Scymnini</taxon>
        <taxon>Cryptolaemus</taxon>
    </lineage>
</organism>
<feature type="domain" description="DNA replication complex GINS protein PSF3 N-terminal" evidence="8">
    <location>
        <begin position="12"/>
        <end position="64"/>
    </location>
</feature>
<keyword evidence="4 6" id="KW-0539">Nucleus</keyword>
<name>A0ABD2P7A3_9CUCU</name>
<reference evidence="9 10" key="1">
    <citation type="journal article" date="2021" name="BMC Biol.">
        <title>Horizontally acquired antibacterial genes associated with adaptive radiation of ladybird beetles.</title>
        <authorList>
            <person name="Li H.S."/>
            <person name="Tang X.F."/>
            <person name="Huang Y.H."/>
            <person name="Xu Z.Y."/>
            <person name="Chen M.L."/>
            <person name="Du X.Y."/>
            <person name="Qiu B.Y."/>
            <person name="Chen P.T."/>
            <person name="Zhang W."/>
            <person name="Slipinski A."/>
            <person name="Escalona H.E."/>
            <person name="Waterhouse R.M."/>
            <person name="Zwick A."/>
            <person name="Pang H."/>
        </authorList>
    </citation>
    <scope>NUCLEOTIDE SEQUENCE [LARGE SCALE GENOMIC DNA]</scope>
    <source>
        <strain evidence="9">SYSU2018</strain>
    </source>
</reference>
<dbReference type="PANTHER" id="PTHR22768:SF0">
    <property type="entry name" value="DNA REPLICATION COMPLEX GINS PROTEIN PSF3"/>
    <property type="match status" value="1"/>
</dbReference>
<sequence>MSLQLSYSPNYFSIDDILATQERIPCKFSVNVPKLGILNPSSDEKDLKAGTELELPLWLVQGLSTGRQPAVVPELPNVYKEGYREILKADACAVDLHKFNLYYYEFGSYVRNFDRKNNVADILLHTFTTRFRHLMDLADNTFQDPNSIQKLDMLERKLFKEANEAKIKMNAWLKNSEAPIETAAMVMNHRKRKRVNVE</sequence>
<protein>
    <recommendedName>
        <fullName evidence="6">DNA replication complex GINS protein PSF3</fullName>
    </recommendedName>
</protein>
<feature type="domain" description="GINS subunit" evidence="7">
    <location>
        <begin position="79"/>
        <end position="173"/>
    </location>
</feature>
<evidence type="ECO:0000256" key="3">
    <source>
        <dbReference type="ARBA" id="ARBA00022705"/>
    </source>
</evidence>
<keyword evidence="10" id="KW-1185">Reference proteome</keyword>
<dbReference type="InterPro" id="IPR055221">
    <property type="entry name" value="PSF3_N"/>
</dbReference>
<keyword evidence="3 6" id="KW-0235">DNA replication</keyword>
<evidence type="ECO:0000256" key="5">
    <source>
        <dbReference type="ARBA" id="ARBA00045258"/>
    </source>
</evidence>
<proteinExistence type="inferred from homology"/>
<dbReference type="AlphaFoldDB" id="A0ABD2P7A3"/>
<dbReference type="Pfam" id="PF05916">
    <property type="entry name" value="Sld5"/>
    <property type="match status" value="1"/>
</dbReference>
<comment type="subunit">
    <text evidence="6">Component of the GINS complex.</text>
</comment>
<comment type="function">
    <text evidence="6">The GINS complex plays an essential role in the initiation of DNA replication.</text>
</comment>
<comment type="function">
    <text evidence="5">Required for correct functioning of the GINS complex, a complex that plays an essential role in the initiation of DNA replication, and progression of DNA replication forks. GINS complex is a core component of CDC45-MCM-GINS (CMG) helicase, the molecular machine that unwinds template DNA during replication, and around which the replisome is built.</text>
</comment>
<comment type="caution">
    <text evidence="9">The sequence shown here is derived from an EMBL/GenBank/DDBJ whole genome shotgun (WGS) entry which is preliminary data.</text>
</comment>
<accession>A0ABD2P7A3</accession>
<evidence type="ECO:0000256" key="4">
    <source>
        <dbReference type="ARBA" id="ARBA00023242"/>
    </source>
</evidence>
<dbReference type="InterPro" id="IPR010492">
    <property type="entry name" value="GINS_Psf3"/>
</dbReference>
<dbReference type="PANTHER" id="PTHR22768">
    <property type="entry name" value="DNA REPLICATION COMPLEX GINS PROTEIN PSF3"/>
    <property type="match status" value="1"/>
</dbReference>
<evidence type="ECO:0000313" key="9">
    <source>
        <dbReference type="EMBL" id="KAL3286852.1"/>
    </source>
</evidence>
<dbReference type="SUPFAM" id="SSF158573">
    <property type="entry name" value="GINS helical bundle-like"/>
    <property type="match status" value="1"/>
</dbReference>
<dbReference type="CDD" id="cd11713">
    <property type="entry name" value="GINS_A_psf3"/>
    <property type="match status" value="1"/>
</dbReference>
<dbReference type="InterPro" id="IPR021151">
    <property type="entry name" value="GINS_A"/>
</dbReference>
<dbReference type="SUPFAM" id="SSF160059">
    <property type="entry name" value="PriA/YqbF domain"/>
    <property type="match status" value="1"/>
</dbReference>
<dbReference type="InterPro" id="IPR036224">
    <property type="entry name" value="GINS_bundle-like_dom_sf"/>
</dbReference>